<dbReference type="InterPro" id="IPR009061">
    <property type="entry name" value="DNA-bd_dom_put_sf"/>
</dbReference>
<dbReference type="Gene3D" id="1.10.1660.10">
    <property type="match status" value="1"/>
</dbReference>
<evidence type="ECO:0000256" key="1">
    <source>
        <dbReference type="ARBA" id="ARBA00022490"/>
    </source>
</evidence>
<feature type="region of interest" description="Disordered" evidence="9">
    <location>
        <begin position="50"/>
        <end position="78"/>
    </location>
</feature>
<keyword evidence="4 8" id="KW-0749">Sporulation</keyword>
<dbReference type="Proteomes" id="UP001234495">
    <property type="component" value="Unassembled WGS sequence"/>
</dbReference>
<evidence type="ECO:0000313" key="12">
    <source>
        <dbReference type="Proteomes" id="UP001234495"/>
    </source>
</evidence>
<evidence type="ECO:0000256" key="9">
    <source>
        <dbReference type="SAM" id="MobiDB-lite"/>
    </source>
</evidence>
<organism evidence="11 12">
    <name type="scientific">Metabacillus malikii</name>
    <dbReference type="NCBI Taxonomy" id="1504265"/>
    <lineage>
        <taxon>Bacteria</taxon>
        <taxon>Bacillati</taxon>
        <taxon>Bacillota</taxon>
        <taxon>Bacilli</taxon>
        <taxon>Bacillales</taxon>
        <taxon>Bacillaceae</taxon>
        <taxon>Metabacillus</taxon>
    </lineage>
</organism>
<keyword evidence="3 8" id="KW-0159">Chromosome partition</keyword>
<feature type="domain" description="HTH merR-type" evidence="10">
    <location>
        <begin position="1"/>
        <end position="50"/>
    </location>
</feature>
<gene>
    <name evidence="8" type="primary">racA</name>
    <name evidence="11" type="ORF">J2S19_003442</name>
</gene>
<accession>A0ABT9ZJK9</accession>
<keyword evidence="1 8" id="KW-0963">Cytoplasm</keyword>
<comment type="function">
    <text evidence="8">Required for the formation of axial filaments and for anchoring the origin regions at the cell poles in sporulating cells, thus ensuring proper chromosome segregation in the prespore. Binds in a dispersed manner throughout the chromosome but preferentially to sites clustered in the origin portion of the chromosome, causing condensation of the chromosome and its remodeling into an elongated, anchored structure.</text>
</comment>
<proteinExistence type="inferred from homology"/>
<feature type="DNA-binding region" description="H-T-H motif" evidence="8">
    <location>
        <begin position="3"/>
        <end position="23"/>
    </location>
</feature>
<keyword evidence="2 8" id="KW-0132">Cell division</keyword>
<comment type="subcellular location">
    <subcellularLocation>
        <location evidence="8">Cytoplasm</location>
    </subcellularLocation>
    <text evidence="8">Localizes to cell poles and nucleoid.</text>
</comment>
<sequence>MNTATVVKELGVSRRTLMRWVDQLGIELMKNELGHYQFTEDDVNRLKEVQLQSQNESQQTTQTPTKKEQRTGTAKTTPNYDISKFQAMNERIDELERKVRSKADDVVSFQVLQHRKEMEELLSKISLLEEKVAELEQSKQKRETIKENVLVFDQTPAPKPKRKNFISTIFGF</sequence>
<evidence type="ECO:0000256" key="3">
    <source>
        <dbReference type="ARBA" id="ARBA00022829"/>
    </source>
</evidence>
<evidence type="ECO:0000259" key="10">
    <source>
        <dbReference type="Pfam" id="PF13411"/>
    </source>
</evidence>
<evidence type="ECO:0000256" key="2">
    <source>
        <dbReference type="ARBA" id="ARBA00022618"/>
    </source>
</evidence>
<evidence type="ECO:0000313" key="11">
    <source>
        <dbReference type="EMBL" id="MDQ0232155.1"/>
    </source>
</evidence>
<dbReference type="HAMAP" id="MF_01170">
    <property type="entry name" value="RacA"/>
    <property type="match status" value="1"/>
</dbReference>
<keyword evidence="12" id="KW-1185">Reference proteome</keyword>
<dbReference type="InterPro" id="IPR000551">
    <property type="entry name" value="MerR-type_HTH_dom"/>
</dbReference>
<evidence type="ECO:0000256" key="7">
    <source>
        <dbReference type="ARBA" id="ARBA00023306"/>
    </source>
</evidence>
<name>A0ABT9ZJK9_9BACI</name>
<protein>
    <recommendedName>
        <fullName evidence="8">Chromosome-anchoring protein RacA</fullName>
    </recommendedName>
</protein>
<dbReference type="InterPro" id="IPR023522">
    <property type="entry name" value="Chrosome_anchoring_RacA"/>
</dbReference>
<evidence type="ECO:0000256" key="5">
    <source>
        <dbReference type="ARBA" id="ARBA00023054"/>
    </source>
</evidence>
<evidence type="ECO:0000256" key="4">
    <source>
        <dbReference type="ARBA" id="ARBA00022969"/>
    </source>
</evidence>
<comment type="similarity">
    <text evidence="8">Belongs to the RacA family.</text>
</comment>
<dbReference type="Pfam" id="PF13411">
    <property type="entry name" value="MerR_1"/>
    <property type="match status" value="1"/>
</dbReference>
<dbReference type="RefSeq" id="WP_307344172.1">
    <property type="nucleotide sequence ID" value="NZ_JAUSUD010000018.1"/>
</dbReference>
<feature type="compositionally biased region" description="Low complexity" evidence="9">
    <location>
        <begin position="50"/>
        <end position="64"/>
    </location>
</feature>
<keyword evidence="6 8" id="KW-0238">DNA-binding</keyword>
<evidence type="ECO:0000256" key="8">
    <source>
        <dbReference type="HAMAP-Rule" id="MF_01170"/>
    </source>
</evidence>
<reference evidence="11 12" key="1">
    <citation type="submission" date="2023-07" db="EMBL/GenBank/DDBJ databases">
        <title>Genomic Encyclopedia of Type Strains, Phase IV (KMG-IV): sequencing the most valuable type-strain genomes for metagenomic binning, comparative biology and taxonomic classification.</title>
        <authorList>
            <person name="Goeker M."/>
        </authorList>
    </citation>
    <scope>NUCLEOTIDE SEQUENCE [LARGE SCALE GENOMIC DNA]</scope>
    <source>
        <strain evidence="11 12">DSM 29005</strain>
    </source>
</reference>
<dbReference type="SUPFAM" id="SSF46955">
    <property type="entry name" value="Putative DNA-binding domain"/>
    <property type="match status" value="1"/>
</dbReference>
<dbReference type="EMBL" id="JAUSUD010000018">
    <property type="protein sequence ID" value="MDQ0232155.1"/>
    <property type="molecule type" value="Genomic_DNA"/>
</dbReference>
<keyword evidence="7 8" id="KW-0131">Cell cycle</keyword>
<keyword evidence="5 8" id="KW-0175">Coiled coil</keyword>
<comment type="caution">
    <text evidence="11">The sequence shown here is derived from an EMBL/GenBank/DDBJ whole genome shotgun (WGS) entry which is preliminary data.</text>
</comment>
<feature type="coiled-coil region" evidence="8">
    <location>
        <begin position="85"/>
        <end position="148"/>
    </location>
</feature>
<evidence type="ECO:0000256" key="6">
    <source>
        <dbReference type="ARBA" id="ARBA00023125"/>
    </source>
</evidence>